<proteinExistence type="predicted"/>
<evidence type="ECO:0000256" key="5">
    <source>
        <dbReference type="SAM" id="Phobius"/>
    </source>
</evidence>
<dbReference type="Gene3D" id="3.90.420.10">
    <property type="entry name" value="Oxidoreductase, molybdopterin-binding domain"/>
    <property type="match status" value="1"/>
</dbReference>
<dbReference type="PROSITE" id="PS51318">
    <property type="entry name" value="TAT"/>
    <property type="match status" value="1"/>
</dbReference>
<dbReference type="SUPFAM" id="SSF81296">
    <property type="entry name" value="E set domains"/>
    <property type="match status" value="1"/>
</dbReference>
<keyword evidence="9" id="KW-1185">Reference proteome</keyword>
<dbReference type="SUPFAM" id="SSF56524">
    <property type="entry name" value="Oxidoreductase molybdopterin-binding domain"/>
    <property type="match status" value="1"/>
</dbReference>
<protein>
    <submittedName>
        <fullName evidence="8">Molybdopterin containing oxidoreductase</fullName>
    </submittedName>
</protein>
<keyword evidence="3" id="KW-0479">Metal-binding</keyword>
<dbReference type="InterPro" id="IPR000572">
    <property type="entry name" value="OxRdtase_Mopterin-bd_dom"/>
</dbReference>
<feature type="transmembrane region" description="Helical" evidence="5">
    <location>
        <begin position="42"/>
        <end position="62"/>
    </location>
</feature>
<comment type="caution">
    <text evidence="8">The sequence shown here is derived from an EMBL/GenBank/DDBJ whole genome shotgun (WGS) entry which is preliminary data.</text>
</comment>
<dbReference type="InterPro" id="IPR008335">
    <property type="entry name" value="Mopterin_OxRdtase_euk"/>
</dbReference>
<keyword evidence="5" id="KW-1133">Transmembrane helix</keyword>
<dbReference type="PANTHER" id="PTHR19372:SF7">
    <property type="entry name" value="SULFITE OXIDASE, MITOCHONDRIAL"/>
    <property type="match status" value="1"/>
</dbReference>
<dbReference type="Pfam" id="PF00174">
    <property type="entry name" value="Oxidored_molyb"/>
    <property type="match status" value="1"/>
</dbReference>
<evidence type="ECO:0000313" key="8">
    <source>
        <dbReference type="EMBL" id="ODR94102.1"/>
    </source>
</evidence>
<gene>
    <name evidence="8" type="ORF">AUC70_11080</name>
</gene>
<keyword evidence="5" id="KW-0812">Transmembrane</keyword>
<evidence type="ECO:0000256" key="4">
    <source>
        <dbReference type="ARBA" id="ARBA00023002"/>
    </source>
</evidence>
<dbReference type="InterPro" id="IPR036374">
    <property type="entry name" value="OxRdtase_Mopterin-bd_sf"/>
</dbReference>
<evidence type="ECO:0000313" key="9">
    <source>
        <dbReference type="Proteomes" id="UP000094172"/>
    </source>
</evidence>
<dbReference type="AlphaFoldDB" id="A0A1E3VKS0"/>
<dbReference type="InterPro" id="IPR006311">
    <property type="entry name" value="TAT_signal"/>
</dbReference>
<dbReference type="Pfam" id="PF03404">
    <property type="entry name" value="Mo-co_dimer"/>
    <property type="match status" value="1"/>
</dbReference>
<dbReference type="GO" id="GO:0043546">
    <property type="term" value="F:molybdopterin cofactor binding"/>
    <property type="evidence" value="ECO:0007669"/>
    <property type="project" value="TreeGrafter"/>
</dbReference>
<dbReference type="InterPro" id="IPR014756">
    <property type="entry name" value="Ig_E-set"/>
</dbReference>
<dbReference type="InterPro" id="IPR005066">
    <property type="entry name" value="MoCF_OxRdtse_dimer"/>
</dbReference>
<sequence>MSKGATMMTKSAAKNLFAFFEGDPEQADRAVFGRESYPDRRGFLGGAGLAAMGAMLGAAIPFHRNMPAGFVPAALADTDVLQGKDGLVLLNDRPINAETPPHLLDSPITSNEHFFVRNNGNVPPDTSANGWELTIDGLVDTPLKLTIADLKEQFEVVKLALVIECGGNGRFFFSPPAGGNQWTYGAVGCAYFTGVRLRDVLKKAGVKEGVIYTAHEGADPHLSGDPARLPISRGLTIEKAMADDVLIAFEMNDTEIPVLNGRPLRLVVSGWPGSCSQKWLTRIWLRDVVHDGPKMGGTSYRVPRYPVAPGQDVPEEDFDIIMRMPVKSLITNPATKSDVSGKAVDVRGHAWSGDRTIEKVDVSIDFGASWMPTDLAPPVNFGAWQNWKKTVTFPQAGYYEIWSRATDSAGATQPYAVGWNPKGYLNNSMHRVAVNVA</sequence>
<evidence type="ECO:0000256" key="2">
    <source>
        <dbReference type="ARBA" id="ARBA00022505"/>
    </source>
</evidence>
<dbReference type="Proteomes" id="UP000094172">
    <property type="component" value="Unassembled WGS sequence"/>
</dbReference>
<name>A0A1E3VKS0_9HYPH</name>
<dbReference type="PANTHER" id="PTHR19372">
    <property type="entry name" value="SULFITE REDUCTASE"/>
    <property type="match status" value="1"/>
</dbReference>
<dbReference type="STRING" id="1774970.AUC70_11080"/>
<dbReference type="EMBL" id="LPWE01000013">
    <property type="protein sequence ID" value="ODR94102.1"/>
    <property type="molecule type" value="Genomic_DNA"/>
</dbReference>
<dbReference type="GO" id="GO:0030151">
    <property type="term" value="F:molybdenum ion binding"/>
    <property type="evidence" value="ECO:0007669"/>
    <property type="project" value="InterPro"/>
</dbReference>
<dbReference type="GO" id="GO:0008482">
    <property type="term" value="F:sulfite oxidase activity"/>
    <property type="evidence" value="ECO:0007669"/>
    <property type="project" value="TreeGrafter"/>
</dbReference>
<keyword evidence="5" id="KW-0472">Membrane</keyword>
<organism evidence="8 9">
    <name type="scientific">Methyloceanibacter stevinii</name>
    <dbReference type="NCBI Taxonomy" id="1774970"/>
    <lineage>
        <taxon>Bacteria</taxon>
        <taxon>Pseudomonadati</taxon>
        <taxon>Pseudomonadota</taxon>
        <taxon>Alphaproteobacteria</taxon>
        <taxon>Hyphomicrobiales</taxon>
        <taxon>Hyphomicrobiaceae</taxon>
        <taxon>Methyloceanibacter</taxon>
    </lineage>
</organism>
<keyword evidence="2" id="KW-0500">Molybdenum</keyword>
<comment type="cofactor">
    <cofactor evidence="1">
        <name>Mo-molybdopterin</name>
        <dbReference type="ChEBI" id="CHEBI:71302"/>
    </cofactor>
</comment>
<dbReference type="GO" id="GO:0020037">
    <property type="term" value="F:heme binding"/>
    <property type="evidence" value="ECO:0007669"/>
    <property type="project" value="TreeGrafter"/>
</dbReference>
<evidence type="ECO:0000259" key="7">
    <source>
        <dbReference type="Pfam" id="PF03404"/>
    </source>
</evidence>
<feature type="domain" description="Moybdenum cofactor oxidoreductase dimerisation" evidence="7">
    <location>
        <begin position="320"/>
        <end position="436"/>
    </location>
</feature>
<dbReference type="CDD" id="cd02110">
    <property type="entry name" value="SO_family_Moco_dimer"/>
    <property type="match status" value="1"/>
</dbReference>
<evidence type="ECO:0000256" key="1">
    <source>
        <dbReference type="ARBA" id="ARBA00001924"/>
    </source>
</evidence>
<evidence type="ECO:0000259" key="6">
    <source>
        <dbReference type="Pfam" id="PF00174"/>
    </source>
</evidence>
<dbReference type="PRINTS" id="PR00407">
    <property type="entry name" value="EUMOPTERIN"/>
</dbReference>
<dbReference type="GO" id="GO:0006790">
    <property type="term" value="P:sulfur compound metabolic process"/>
    <property type="evidence" value="ECO:0007669"/>
    <property type="project" value="TreeGrafter"/>
</dbReference>
<feature type="domain" description="Oxidoreductase molybdopterin-binding" evidence="6">
    <location>
        <begin position="120"/>
        <end position="292"/>
    </location>
</feature>
<dbReference type="Gene3D" id="2.60.40.650">
    <property type="match status" value="1"/>
</dbReference>
<keyword evidence="4" id="KW-0560">Oxidoreductase</keyword>
<evidence type="ECO:0000256" key="3">
    <source>
        <dbReference type="ARBA" id="ARBA00022723"/>
    </source>
</evidence>
<accession>A0A1E3VKS0</accession>
<reference evidence="8 9" key="1">
    <citation type="journal article" date="2016" name="Environ. Microbiol.">
        <title>New Methyloceanibacter diversity from North Sea sediments includes methanotroph containing solely the soluble methane monooxygenase.</title>
        <authorList>
            <person name="Vekeman B."/>
            <person name="Kerckhof F.M."/>
            <person name="Cremers G."/>
            <person name="de Vos P."/>
            <person name="Vandamme P."/>
            <person name="Boon N."/>
            <person name="Op den Camp H.J."/>
            <person name="Heylen K."/>
        </authorList>
    </citation>
    <scope>NUCLEOTIDE SEQUENCE [LARGE SCALE GENOMIC DNA]</scope>
    <source>
        <strain evidence="8 9">R-67176</strain>
    </source>
</reference>